<dbReference type="Proteomes" id="UP000829291">
    <property type="component" value="Chromosome 7"/>
</dbReference>
<dbReference type="UniPathway" id="UPA00989"/>
<organism evidence="11">
    <name type="scientific">Neodiprion lecontei</name>
    <name type="common">Redheaded pine sawfly</name>
    <dbReference type="NCBI Taxonomy" id="441921"/>
    <lineage>
        <taxon>Eukaryota</taxon>
        <taxon>Metazoa</taxon>
        <taxon>Ecdysozoa</taxon>
        <taxon>Arthropoda</taxon>
        <taxon>Hexapoda</taxon>
        <taxon>Insecta</taxon>
        <taxon>Pterygota</taxon>
        <taxon>Neoptera</taxon>
        <taxon>Endopterygota</taxon>
        <taxon>Hymenoptera</taxon>
        <taxon>Tenthredinoidea</taxon>
        <taxon>Diprionidae</taxon>
        <taxon>Diprioninae</taxon>
        <taxon>Neodiprion</taxon>
    </lineage>
</organism>
<keyword evidence="5 8" id="KW-0539">Nucleus</keyword>
<proteinExistence type="inferred from homology"/>
<comment type="subunit">
    <text evidence="7">Forms a heterodimer with the catalytic subunit Mettl1. Interacts with mei-P26 and weakly interacts with bgcn; required for the function or formation of the mei-P26-bgcn-bam-sxl complex. Interacts with nanos; may be involved in mei-P26-dependent derepression of the BMP signaling pathway. Interacts with Myc; the interaction may be mediated by mei-P26 and may be involved in the regulation of ribosome biogenesis.</text>
</comment>
<evidence type="ECO:0000256" key="3">
    <source>
        <dbReference type="ARBA" id="ARBA00022694"/>
    </source>
</evidence>
<dbReference type="SUPFAM" id="SSF82171">
    <property type="entry name" value="DPP6 N-terminal domain-like"/>
    <property type="match status" value="1"/>
</dbReference>
<dbReference type="SUPFAM" id="SSF50978">
    <property type="entry name" value="WD40 repeat-like"/>
    <property type="match status" value="1"/>
</dbReference>
<dbReference type="Gene3D" id="2.130.10.10">
    <property type="entry name" value="YVTN repeat-like/Quinoprotein amine dehydrogenase"/>
    <property type="match status" value="1"/>
</dbReference>
<evidence type="ECO:0000256" key="2">
    <source>
        <dbReference type="ARBA" id="ARBA00022574"/>
    </source>
</evidence>
<feature type="repeat" description="WD" evidence="9">
    <location>
        <begin position="175"/>
        <end position="217"/>
    </location>
</feature>
<dbReference type="OrthoDB" id="371245at2759"/>
<evidence type="ECO:0000256" key="1">
    <source>
        <dbReference type="ARBA" id="ARBA00004123"/>
    </source>
</evidence>
<evidence type="ECO:0000256" key="6">
    <source>
        <dbReference type="ARBA" id="ARBA00093337"/>
    </source>
</evidence>
<gene>
    <name evidence="11" type="primary">LOC107217417</name>
</gene>
<dbReference type="InterPro" id="IPR028884">
    <property type="entry name" value="Trm82"/>
</dbReference>
<dbReference type="GeneID" id="107217417"/>
<evidence type="ECO:0000313" key="10">
    <source>
        <dbReference type="Proteomes" id="UP000829291"/>
    </source>
</evidence>
<evidence type="ECO:0000256" key="4">
    <source>
        <dbReference type="ARBA" id="ARBA00022737"/>
    </source>
</evidence>
<dbReference type="GO" id="GO:0106004">
    <property type="term" value="P:tRNA (guanine-N7)-methylation"/>
    <property type="evidence" value="ECO:0007669"/>
    <property type="project" value="UniProtKB-UniRule"/>
</dbReference>
<keyword evidence="3 8" id="KW-0819">tRNA processing</keyword>
<comment type="pathway">
    <text evidence="8">tRNA modification; N(7)-methylguanine-tRNA biosynthesis.</text>
</comment>
<dbReference type="PANTHER" id="PTHR16288:SF0">
    <property type="entry name" value="TRNA (GUANINE-N(7)-)-METHYLTRANSFERASE NON-CATALYTIC SUBUNIT WDR4"/>
    <property type="match status" value="1"/>
</dbReference>
<evidence type="ECO:0000256" key="7">
    <source>
        <dbReference type="ARBA" id="ARBA00093542"/>
    </source>
</evidence>
<keyword evidence="2 8" id="KW-0853">WD repeat</keyword>
<dbReference type="InterPro" id="IPR015943">
    <property type="entry name" value="WD40/YVTN_repeat-like_dom_sf"/>
</dbReference>
<comment type="similarity">
    <text evidence="8">Belongs to the WD repeat TRM82 family.</text>
</comment>
<dbReference type="PROSITE" id="PS50082">
    <property type="entry name" value="WD_REPEATS_2"/>
    <property type="match status" value="1"/>
</dbReference>
<name>A0A6J0B5U7_NEOLC</name>
<dbReference type="SMART" id="SM00320">
    <property type="entry name" value="WD40"/>
    <property type="match status" value="3"/>
</dbReference>
<dbReference type="HAMAP" id="MF_03056">
    <property type="entry name" value="TRM82"/>
    <property type="match status" value="1"/>
</dbReference>
<dbReference type="InterPro" id="IPR036322">
    <property type="entry name" value="WD40_repeat_dom_sf"/>
</dbReference>
<dbReference type="InParanoid" id="A0A6J0B5U7"/>
<dbReference type="GO" id="GO:0043527">
    <property type="term" value="C:tRNA methyltransferase complex"/>
    <property type="evidence" value="ECO:0007669"/>
    <property type="project" value="TreeGrafter"/>
</dbReference>
<dbReference type="InterPro" id="IPR001680">
    <property type="entry name" value="WD40_rpt"/>
</dbReference>
<keyword evidence="4 8" id="KW-0677">Repeat</keyword>
<reference evidence="11" key="1">
    <citation type="submission" date="2025-08" db="UniProtKB">
        <authorList>
            <consortium name="RefSeq"/>
        </authorList>
    </citation>
    <scope>IDENTIFICATION</scope>
    <source>
        <tissue evidence="11">Thorax and Abdomen</tissue>
    </source>
</reference>
<dbReference type="RefSeq" id="XP_015510425.2">
    <property type="nucleotide sequence ID" value="XM_015654939.2"/>
</dbReference>
<evidence type="ECO:0000256" key="5">
    <source>
        <dbReference type="ARBA" id="ARBA00023242"/>
    </source>
</evidence>
<keyword evidence="10" id="KW-1185">Reference proteome</keyword>
<dbReference type="AlphaFoldDB" id="A0A6J0B5U7"/>
<comment type="function">
    <text evidence="8">Required for the formation of N(7)-methylguanine at position 46 (m7G46) in tRNA. In the complex, it is required to stabilize and induce conformational changes of the catalytic subunit.</text>
</comment>
<evidence type="ECO:0000256" key="9">
    <source>
        <dbReference type="PROSITE-ProRule" id="PRU00221"/>
    </source>
</evidence>
<dbReference type="GO" id="GO:0005634">
    <property type="term" value="C:nucleus"/>
    <property type="evidence" value="ECO:0007669"/>
    <property type="project" value="UniProtKB-SubCell"/>
</dbReference>
<dbReference type="Pfam" id="PF00400">
    <property type="entry name" value="WD40"/>
    <property type="match status" value="1"/>
</dbReference>
<sequence>MSFSVYDREVTLCSGDNVITCNIDDDTVKELILPDLKSTKDTTHHNKLDIDLYHTITNVSYSNDGEYFLVCTNRKQLCLYRRKNGELTANRTLARAASKVRFTPNNDVVVADKSGDAYLYSSSKPEEEGIALLGHLSMLLDVMVTTDQKYIVTADRDEKIRVSMYPNCYNILSYCLGHEKFVTNIQELPHDKNILVSSGGDGCVKFWDYKTGKELLSIDVNENVKQKDVEGFNRCLEDCELDESVTILPLKHLVVSKIDDSTSLVMTTLFSCKRLFLYNVSGSVKTGVTLNQRQAVELQDDPLECLVQNNSAFWTLSDGGLSIYKFDDKRFEKDEASCRLERINESWKTLRNHLKKHSLFPILYKRKFDNVQDYQERKKTRLLSKVSG</sequence>
<dbReference type="GO" id="GO:0005829">
    <property type="term" value="C:cytosol"/>
    <property type="evidence" value="ECO:0007669"/>
    <property type="project" value="TreeGrafter"/>
</dbReference>
<dbReference type="FunCoup" id="A0A6J0B5U7">
    <property type="interactions" value="614"/>
</dbReference>
<evidence type="ECO:0000313" key="11">
    <source>
        <dbReference type="RefSeq" id="XP_015510425.2"/>
    </source>
</evidence>
<protein>
    <submittedName>
        <fullName evidence="11">tRNA (Guanine-N(7)-)-methyltransferase non-catalytic subunit wdr4</fullName>
    </submittedName>
</protein>
<comment type="function">
    <text evidence="6">Required for the Mettl1-dependent formation of N(7)-methylguanine at position 46 (m7G46) in tRNA. In the Mettl1-wuho methyltransferase complex, it is required to stabilize and induce conformational changes of the catalytic subunit. Required for binding of nanos mRNA and repression of translation by the mei-P26-bgcn-bam-sxl complex. May cooperate with mei-P26 and nanos to derepress the BMP signaling pathway. May cooperate with mei-P26 to suppress expression of a subset of microRNAs. May cooperate with mei-P26 to regulate bam expression levels in germline cells during gametogenesis. Required to promote mitosis to meiosis transition during gametogenesis. May regulate germline cell division in part by regulating ribosome biogenesis.</text>
</comment>
<accession>A0A6J0B5U7</accession>
<evidence type="ECO:0000256" key="8">
    <source>
        <dbReference type="HAMAP-Rule" id="MF_03056"/>
    </source>
</evidence>
<dbReference type="PANTHER" id="PTHR16288">
    <property type="entry name" value="WD40 REPEAT PROTEIN 4"/>
    <property type="match status" value="1"/>
</dbReference>
<comment type="subcellular location">
    <subcellularLocation>
        <location evidence="1 8">Nucleus</location>
    </subcellularLocation>
</comment>
<dbReference type="KEGG" id="nlo:107217417"/>